<name>A0A0F5VFS4_9GAMM</name>
<accession>A0A0F5VFS4</accession>
<dbReference type="EMBL" id="JWYV01000005">
    <property type="protein sequence ID" value="KKD00330.1"/>
    <property type="molecule type" value="Genomic_DNA"/>
</dbReference>
<keyword evidence="1" id="KW-1133">Transmembrane helix</keyword>
<evidence type="ECO:0000313" key="2">
    <source>
        <dbReference type="EMBL" id="KKD00330.1"/>
    </source>
</evidence>
<dbReference type="PATRIC" id="fig|265726.11.peg.3903"/>
<comment type="caution">
    <text evidence="2">The sequence shown here is derived from an EMBL/GenBank/DDBJ whole genome shotgun (WGS) entry which is preliminary data.</text>
</comment>
<gene>
    <name evidence="2" type="ORF">KY46_08825</name>
</gene>
<keyword evidence="3" id="KW-1185">Reference proteome</keyword>
<keyword evidence="1" id="KW-0812">Transmembrane</keyword>
<sequence>MDVGLQKSALLLFAYCFPLIFAVVALIWFKRIDFRECIYWGLFIIALSTSLMPLINTVKGLDSYYEQTELLNAIEVVIKNQALFADSQGLNNTPLLEEVPRLLTENERKDYSKFRVLIDTYEIFITFLGLALGVNLFTMGLSNKLPESSSANQSCKCASLERQMNTLNRSFRHIKLLLVAVFLVVLMAVLTRA</sequence>
<dbReference type="RefSeq" id="WP_046220265.1">
    <property type="nucleotide sequence ID" value="NZ_JWYV01000005.1"/>
</dbReference>
<evidence type="ECO:0000256" key="1">
    <source>
        <dbReference type="SAM" id="Phobius"/>
    </source>
</evidence>
<proteinExistence type="predicted"/>
<feature type="transmembrane region" description="Helical" evidence="1">
    <location>
        <begin position="123"/>
        <end position="141"/>
    </location>
</feature>
<feature type="transmembrane region" description="Helical" evidence="1">
    <location>
        <begin position="174"/>
        <end position="191"/>
    </location>
</feature>
<feature type="transmembrane region" description="Helical" evidence="1">
    <location>
        <begin position="12"/>
        <end position="30"/>
    </location>
</feature>
<evidence type="ECO:0000313" key="3">
    <source>
        <dbReference type="Proteomes" id="UP000033633"/>
    </source>
</evidence>
<reference evidence="2 3" key="1">
    <citation type="submission" date="2014-12" db="EMBL/GenBank/DDBJ databases">
        <title>Mercury Reductase activity and rhizosphere competence traits in the genome of root associated Photobacterium halotolerans MELD1.</title>
        <authorList>
            <person name="Mathew D.C."/>
            <person name="Huang C.-C."/>
        </authorList>
    </citation>
    <scope>NUCLEOTIDE SEQUENCE [LARGE SCALE GENOMIC DNA]</scope>
    <source>
        <strain evidence="2 3">MELD1</strain>
    </source>
</reference>
<protein>
    <submittedName>
        <fullName evidence="2">Uncharacterized protein</fullName>
    </submittedName>
</protein>
<dbReference type="AlphaFoldDB" id="A0A0F5VFS4"/>
<organism evidence="2 3">
    <name type="scientific">Photobacterium halotolerans</name>
    <dbReference type="NCBI Taxonomy" id="265726"/>
    <lineage>
        <taxon>Bacteria</taxon>
        <taxon>Pseudomonadati</taxon>
        <taxon>Pseudomonadota</taxon>
        <taxon>Gammaproteobacteria</taxon>
        <taxon>Vibrionales</taxon>
        <taxon>Vibrionaceae</taxon>
        <taxon>Photobacterium</taxon>
    </lineage>
</organism>
<keyword evidence="1" id="KW-0472">Membrane</keyword>
<feature type="transmembrane region" description="Helical" evidence="1">
    <location>
        <begin position="37"/>
        <end position="55"/>
    </location>
</feature>
<dbReference type="Proteomes" id="UP000033633">
    <property type="component" value="Unassembled WGS sequence"/>
</dbReference>